<proteinExistence type="predicted"/>
<dbReference type="Proteomes" id="UP000250140">
    <property type="component" value="Unassembled WGS sequence"/>
</dbReference>
<dbReference type="AlphaFoldDB" id="A0A8E2F136"/>
<accession>A0A8E2F136</accession>
<organism evidence="1 2">
    <name type="scientific">Glonium stellatum</name>
    <dbReference type="NCBI Taxonomy" id="574774"/>
    <lineage>
        <taxon>Eukaryota</taxon>
        <taxon>Fungi</taxon>
        <taxon>Dikarya</taxon>
        <taxon>Ascomycota</taxon>
        <taxon>Pezizomycotina</taxon>
        <taxon>Dothideomycetes</taxon>
        <taxon>Pleosporomycetidae</taxon>
        <taxon>Gloniales</taxon>
        <taxon>Gloniaceae</taxon>
        <taxon>Glonium</taxon>
    </lineage>
</organism>
<evidence type="ECO:0000313" key="2">
    <source>
        <dbReference type="Proteomes" id="UP000250140"/>
    </source>
</evidence>
<reference evidence="1 2" key="1">
    <citation type="journal article" date="2016" name="Nat. Commun.">
        <title>Ectomycorrhizal ecology is imprinted in the genome of the dominant symbiotic fungus Cenococcum geophilum.</title>
        <authorList>
            <consortium name="DOE Joint Genome Institute"/>
            <person name="Peter M."/>
            <person name="Kohler A."/>
            <person name="Ohm R.A."/>
            <person name="Kuo A."/>
            <person name="Krutzmann J."/>
            <person name="Morin E."/>
            <person name="Arend M."/>
            <person name="Barry K.W."/>
            <person name="Binder M."/>
            <person name="Choi C."/>
            <person name="Clum A."/>
            <person name="Copeland A."/>
            <person name="Grisel N."/>
            <person name="Haridas S."/>
            <person name="Kipfer T."/>
            <person name="LaButti K."/>
            <person name="Lindquist E."/>
            <person name="Lipzen A."/>
            <person name="Maire R."/>
            <person name="Meier B."/>
            <person name="Mihaltcheva S."/>
            <person name="Molinier V."/>
            <person name="Murat C."/>
            <person name="Poggeler S."/>
            <person name="Quandt C.A."/>
            <person name="Sperisen C."/>
            <person name="Tritt A."/>
            <person name="Tisserant E."/>
            <person name="Crous P.W."/>
            <person name="Henrissat B."/>
            <person name="Nehls U."/>
            <person name="Egli S."/>
            <person name="Spatafora J.W."/>
            <person name="Grigoriev I.V."/>
            <person name="Martin F.M."/>
        </authorList>
    </citation>
    <scope>NUCLEOTIDE SEQUENCE [LARGE SCALE GENOMIC DNA]</scope>
    <source>
        <strain evidence="1 2">CBS 207.34</strain>
    </source>
</reference>
<evidence type="ECO:0000313" key="1">
    <source>
        <dbReference type="EMBL" id="OCL07978.1"/>
    </source>
</evidence>
<name>A0A8E2F136_9PEZI</name>
<protein>
    <submittedName>
        <fullName evidence="1">Uncharacterized protein</fullName>
    </submittedName>
</protein>
<keyword evidence="2" id="KW-1185">Reference proteome</keyword>
<dbReference type="EMBL" id="KV749742">
    <property type="protein sequence ID" value="OCL07978.1"/>
    <property type="molecule type" value="Genomic_DNA"/>
</dbReference>
<gene>
    <name evidence="1" type="ORF">AOQ84DRAFT_377182</name>
</gene>
<sequence length="160" mass="17424">MSSSESIPPTLREMSYVTIATLKEPSQSVTKHPPAIPVAPTNVVRPTLGVKTPAISTTFIKPAIAKPRRGKARDTPTPPTITTTKAPKHLMTTEEILLLASNPNLFAINIDDGLADIAEHKCLCREEKKPLKGQITAKKDKRKRIKKIKVKESGSASIIQ</sequence>